<dbReference type="KEGG" id="hvg:123398948"/>
<dbReference type="InterPro" id="IPR003604">
    <property type="entry name" value="Matrin/U1-like-C_Znf_C2H2"/>
</dbReference>
<name>A0A8I6YH27_HORVV</name>
<dbReference type="GO" id="GO:0008270">
    <property type="term" value="F:zinc ion binding"/>
    <property type="evidence" value="ECO:0007669"/>
    <property type="project" value="InterPro"/>
</dbReference>
<evidence type="ECO:0000313" key="3">
    <source>
        <dbReference type="EnsemblPlants" id="HORVU.MOREX.r3.5HG0482760.1"/>
    </source>
</evidence>
<keyword evidence="4" id="KW-1185">Reference proteome</keyword>
<dbReference type="EnsemblPlants" id="HORVU.MOREX.r3.5HG0482760.1">
    <property type="protein sequence ID" value="HORVU.MOREX.r3.5HG0482760.1"/>
    <property type="gene ID" value="HORVU.MOREX.r3.5HG0482760"/>
</dbReference>
<feature type="region of interest" description="Disordered" evidence="1">
    <location>
        <begin position="129"/>
        <end position="161"/>
    </location>
</feature>
<accession>A0A8I6YH27</accession>
<dbReference type="GO" id="GO:0003676">
    <property type="term" value="F:nucleic acid binding"/>
    <property type="evidence" value="ECO:0007669"/>
    <property type="project" value="InterPro"/>
</dbReference>
<dbReference type="GeneID" id="123398948"/>
<dbReference type="Gramene" id="HORVU.MOREX.r2.5HG0400150.1">
    <property type="protein sequence ID" value="HORVU.MOREX.r2.5HG0400150.1"/>
    <property type="gene ID" value="HORVU.MOREX.r2.5HG0400150"/>
</dbReference>
<feature type="region of interest" description="Disordered" evidence="1">
    <location>
        <begin position="516"/>
        <end position="547"/>
    </location>
</feature>
<protein>
    <recommendedName>
        <fullName evidence="2">C2H2-type domain-containing protein</fullName>
    </recommendedName>
</protein>
<dbReference type="RefSeq" id="XP_044949325.1">
    <property type="nucleotide sequence ID" value="XM_045093390.1"/>
</dbReference>
<reference evidence="3" key="2">
    <citation type="submission" date="2020-10" db="EMBL/GenBank/DDBJ databases">
        <authorList>
            <person name="Scholz U."/>
            <person name="Mascher M."/>
            <person name="Fiebig A."/>
        </authorList>
    </citation>
    <scope>NUCLEOTIDE SEQUENCE [LARGE SCALE GENOMIC DNA]</scope>
    <source>
        <strain evidence="3">cv. Morex</strain>
    </source>
</reference>
<feature type="region of interest" description="Disordered" evidence="1">
    <location>
        <begin position="619"/>
        <end position="665"/>
    </location>
</feature>
<dbReference type="PANTHER" id="PTHR47487:SF11">
    <property type="entry name" value="OS09G0421800 PROTEIN"/>
    <property type="match status" value="1"/>
</dbReference>
<dbReference type="PROSITE" id="PS00028">
    <property type="entry name" value="ZINC_FINGER_C2H2_1"/>
    <property type="match status" value="1"/>
</dbReference>
<dbReference type="OrthoDB" id="434647at2759"/>
<dbReference type="SMART" id="SM00451">
    <property type="entry name" value="ZnF_U1"/>
    <property type="match status" value="2"/>
</dbReference>
<feature type="domain" description="C2H2-type" evidence="2">
    <location>
        <begin position="573"/>
        <end position="595"/>
    </location>
</feature>
<feature type="compositionally biased region" description="Basic and acidic residues" evidence="1">
    <location>
        <begin position="521"/>
        <end position="534"/>
    </location>
</feature>
<dbReference type="InterPro" id="IPR013087">
    <property type="entry name" value="Znf_C2H2_type"/>
</dbReference>
<evidence type="ECO:0000256" key="1">
    <source>
        <dbReference type="SAM" id="MobiDB-lite"/>
    </source>
</evidence>
<dbReference type="AlphaFoldDB" id="A0A8I6YH27"/>
<sequence>MEFATRGRTAAAVDCVGVGGARRLLDPPPPHGNDADSPQADMAALVFRREQLLHELHKERIRHDMILCELAQTERVMTACLAGWGALRGLPLMTPREEAMYCMPRSSEEASWWYRSPSGPVIPPVYPHVERSPSPVPQRWPVDNAEQQERGSSSRPVVATPSPFPEVQLFRSLSKDPAVEEALVPSATNVVAKPAEQALLHKEVAIESRAALDHEHVAGLKHRHTVQLMQNGIQISEQLKRAAIGKENKAESKDSHAVQLMESGIQISQQLNHVAVGQGSKTEAKDIHRVQLMKSGIQINEQLKRASIGQGSKAEVKDNHAMQLIESGIERSKQLKRVAVGREIKAEVKDNHALQLMESEIQRTEQLNLAAVGKEQEAGLKGGHAVQLLGSGVQTSEELKRAAVGQERKAEAKDSHVAQLMENKIQRSEPPKREIFGQEREAVAKDSHVVKLTENRIQRSEQPKREVSVQQHEGEENDRHAAKLMEESGIRGSEQPKPAKPTMKDCIDERRQLPRQYALPGKEKPPFNEQKRPVLNEPNTQTTPSGVKRRPVFRLDVGTPSPKRQKPLEEWNCTLCQVNLTREEDLMQHKAGELHRLNLAALRSKQKAFGFDLRNHLKGSSHQESTQALHTEAGSHHLKGRGHEESAQTRHAGGGNEEGKRFADCRGTEDPRKELVRRFPFCNLCKVECTSEKVMQSHLAGKKHRENLEARH</sequence>
<feature type="compositionally biased region" description="Polar residues" evidence="1">
    <location>
        <begin position="619"/>
        <end position="629"/>
    </location>
</feature>
<dbReference type="Gramene" id="HORVU.MOREX.r3.5HG0482760.1">
    <property type="protein sequence ID" value="HORVU.MOREX.r3.5HG0482760.1"/>
    <property type="gene ID" value="HORVU.MOREX.r3.5HG0482760"/>
</dbReference>
<dbReference type="Gene3D" id="3.30.160.60">
    <property type="entry name" value="Classic Zinc Finger"/>
    <property type="match status" value="1"/>
</dbReference>
<reference evidence="3" key="3">
    <citation type="submission" date="2022-01" db="UniProtKB">
        <authorList>
            <consortium name="EnsemblPlants"/>
        </authorList>
    </citation>
    <scope>IDENTIFICATION</scope>
    <source>
        <strain evidence="3">subsp. vulgare</strain>
    </source>
</reference>
<dbReference type="Pfam" id="PF12874">
    <property type="entry name" value="zf-met"/>
    <property type="match status" value="2"/>
</dbReference>
<dbReference type="SUPFAM" id="SSF57667">
    <property type="entry name" value="beta-beta-alpha zinc fingers"/>
    <property type="match status" value="2"/>
</dbReference>
<evidence type="ECO:0000259" key="2">
    <source>
        <dbReference type="PROSITE" id="PS00028"/>
    </source>
</evidence>
<dbReference type="PANTHER" id="PTHR47487">
    <property type="entry name" value="OS06G0651300 PROTEIN-RELATED"/>
    <property type="match status" value="1"/>
</dbReference>
<dbReference type="InterPro" id="IPR036236">
    <property type="entry name" value="Znf_C2H2_sf"/>
</dbReference>
<organism evidence="3 4">
    <name type="scientific">Hordeum vulgare subsp. vulgare</name>
    <name type="common">Domesticated barley</name>
    <dbReference type="NCBI Taxonomy" id="112509"/>
    <lineage>
        <taxon>Eukaryota</taxon>
        <taxon>Viridiplantae</taxon>
        <taxon>Streptophyta</taxon>
        <taxon>Embryophyta</taxon>
        <taxon>Tracheophyta</taxon>
        <taxon>Spermatophyta</taxon>
        <taxon>Magnoliopsida</taxon>
        <taxon>Liliopsida</taxon>
        <taxon>Poales</taxon>
        <taxon>Poaceae</taxon>
        <taxon>BOP clade</taxon>
        <taxon>Pooideae</taxon>
        <taxon>Triticodae</taxon>
        <taxon>Triticeae</taxon>
        <taxon>Hordeinae</taxon>
        <taxon>Hordeum</taxon>
    </lineage>
</organism>
<proteinExistence type="predicted"/>
<feature type="region of interest" description="Disordered" evidence="1">
    <location>
        <begin position="456"/>
        <end position="479"/>
    </location>
</feature>
<dbReference type="SMART" id="SM00355">
    <property type="entry name" value="ZnF_C2H2"/>
    <property type="match status" value="2"/>
</dbReference>
<gene>
    <name evidence="3" type="primary">LOC123398948</name>
</gene>
<reference evidence="4" key="1">
    <citation type="journal article" date="2012" name="Nature">
        <title>A physical, genetic and functional sequence assembly of the barley genome.</title>
        <authorList>
            <consortium name="The International Barley Genome Sequencing Consortium"/>
            <person name="Mayer K.F."/>
            <person name="Waugh R."/>
            <person name="Brown J.W."/>
            <person name="Schulman A."/>
            <person name="Langridge P."/>
            <person name="Platzer M."/>
            <person name="Fincher G.B."/>
            <person name="Muehlbauer G.J."/>
            <person name="Sato K."/>
            <person name="Close T.J."/>
            <person name="Wise R.P."/>
            <person name="Stein N."/>
        </authorList>
    </citation>
    <scope>NUCLEOTIDE SEQUENCE [LARGE SCALE GENOMIC DNA]</scope>
    <source>
        <strain evidence="4">cv. Morex</strain>
    </source>
</reference>
<evidence type="ECO:0000313" key="4">
    <source>
        <dbReference type="Proteomes" id="UP000011116"/>
    </source>
</evidence>
<dbReference type="Proteomes" id="UP000011116">
    <property type="component" value="Chromosome 5H"/>
</dbReference>